<proteinExistence type="predicted"/>
<evidence type="ECO:0000313" key="2">
    <source>
        <dbReference type="EMBL" id="KAG8177526.1"/>
    </source>
</evidence>
<keyword evidence="3" id="KW-1185">Reference proteome</keyword>
<organism evidence="2 3">
    <name type="scientific">Oedothorax gibbosus</name>
    <dbReference type="NCBI Taxonomy" id="931172"/>
    <lineage>
        <taxon>Eukaryota</taxon>
        <taxon>Metazoa</taxon>
        <taxon>Ecdysozoa</taxon>
        <taxon>Arthropoda</taxon>
        <taxon>Chelicerata</taxon>
        <taxon>Arachnida</taxon>
        <taxon>Araneae</taxon>
        <taxon>Araneomorphae</taxon>
        <taxon>Entelegynae</taxon>
        <taxon>Araneoidea</taxon>
        <taxon>Linyphiidae</taxon>
        <taxon>Erigoninae</taxon>
        <taxon>Oedothorax</taxon>
    </lineage>
</organism>
<dbReference type="PANTHER" id="PTHR46601">
    <property type="entry name" value="ULP_PROTEASE DOMAIN-CONTAINING PROTEIN"/>
    <property type="match status" value="1"/>
</dbReference>
<name>A0AAV6U1I5_9ARAC</name>
<dbReference type="EMBL" id="JAFNEN010000775">
    <property type="protein sequence ID" value="KAG8177526.1"/>
    <property type="molecule type" value="Genomic_DNA"/>
</dbReference>
<dbReference type="Proteomes" id="UP000827092">
    <property type="component" value="Unassembled WGS sequence"/>
</dbReference>
<evidence type="ECO:0000313" key="3">
    <source>
        <dbReference type="Proteomes" id="UP000827092"/>
    </source>
</evidence>
<gene>
    <name evidence="2" type="ORF">JTE90_023431</name>
</gene>
<comment type="caution">
    <text evidence="2">The sequence shown here is derived from an EMBL/GenBank/DDBJ whole genome shotgun (WGS) entry which is preliminary data.</text>
</comment>
<protein>
    <submittedName>
        <fullName evidence="2">Uncharacterized protein</fullName>
    </submittedName>
</protein>
<evidence type="ECO:0000256" key="1">
    <source>
        <dbReference type="SAM" id="MobiDB-lite"/>
    </source>
</evidence>
<feature type="compositionally biased region" description="Basic and acidic residues" evidence="1">
    <location>
        <begin position="17"/>
        <end position="26"/>
    </location>
</feature>
<accession>A0AAV6U1I5</accession>
<dbReference type="AlphaFoldDB" id="A0AAV6U1I5"/>
<sequence length="406" mass="46902">MAPLTAAERQRKRREKLKKDGQYEEYKKKHSLLMKKHRQVKADKISKLPVAVQKELKELEKKKVRERVAKCRRNKSVKQPTENKSSPFKIYKSTSALGKAVARARRALPNSPRHKEIVVRKLFSSECNIDLTTSFNSSKSTSNHANAINSDTKIKIEEFYERDDISRMAPGRKDVVTIWERGAKIKQQARHLICTINEIYIMFKIENPSAVVGKSKFFELRPKHILLSSKLPHNVCLCIYHENFINAVNVLHQHNDAVPNYSYAFPEEIICVPASRNCWMNECQKTFEIAPELPDVKKCHCFIIENGNPKGFLLSGDSLQAEQSQDANSTIKCGDWFEVDYDGKLYPGEIISVVNNEYEINTMEPAGKHWRWPAIEDKNFYERSKLVRQLQPPNVVNSRGHFTFKI</sequence>
<dbReference type="PANTHER" id="PTHR46601:SF2">
    <property type="entry name" value="UBIQUITIN-LIKE PROTEASE FAMILY PROFILE DOMAIN-CONTAINING PROTEIN"/>
    <property type="match status" value="1"/>
</dbReference>
<feature type="region of interest" description="Disordered" evidence="1">
    <location>
        <begin position="1"/>
        <end position="26"/>
    </location>
</feature>
<reference evidence="2 3" key="1">
    <citation type="journal article" date="2022" name="Nat. Ecol. Evol.">
        <title>A masculinizing supergene underlies an exaggerated male reproductive morph in a spider.</title>
        <authorList>
            <person name="Hendrickx F."/>
            <person name="De Corte Z."/>
            <person name="Sonet G."/>
            <person name="Van Belleghem S.M."/>
            <person name="Kostlbacher S."/>
            <person name="Vangestel C."/>
        </authorList>
    </citation>
    <scope>NUCLEOTIDE SEQUENCE [LARGE SCALE GENOMIC DNA]</scope>
    <source>
        <strain evidence="2">W744_W776</strain>
    </source>
</reference>